<dbReference type="RefSeq" id="XP_042563390.1">
    <property type="nucleotide sequence ID" value="XM_042707456.1"/>
</dbReference>
<keyword evidence="2" id="KW-0472">Membrane</keyword>
<dbReference type="GO" id="GO:0016020">
    <property type="term" value="C:membrane"/>
    <property type="evidence" value="ECO:0007669"/>
    <property type="project" value="InterPro"/>
</dbReference>
<dbReference type="GO" id="GO:0015250">
    <property type="term" value="F:water channel activity"/>
    <property type="evidence" value="ECO:0007669"/>
    <property type="project" value="TreeGrafter"/>
</dbReference>
<protein>
    <submittedName>
        <fullName evidence="4">Lens fiber major intrinsic protein</fullName>
    </submittedName>
</protein>
<dbReference type="InterPro" id="IPR000425">
    <property type="entry name" value="MIP"/>
</dbReference>
<keyword evidence="2" id="KW-1133">Transmembrane helix</keyword>
<dbReference type="KEGG" id="char:105890687"/>
<keyword evidence="3" id="KW-1185">Reference proteome</keyword>
<dbReference type="GO" id="GO:0006972">
    <property type="term" value="P:hyperosmotic response"/>
    <property type="evidence" value="ECO:0007669"/>
    <property type="project" value="TreeGrafter"/>
</dbReference>
<dbReference type="AlphaFoldDB" id="A0A8M1KLD5"/>
<dbReference type="InterPro" id="IPR034294">
    <property type="entry name" value="Aquaporin_transptr"/>
</dbReference>
<dbReference type="PROSITE" id="PS00221">
    <property type="entry name" value="MIP"/>
    <property type="match status" value="1"/>
</dbReference>
<feature type="transmembrane region" description="Helical" evidence="2">
    <location>
        <begin position="236"/>
        <end position="256"/>
    </location>
</feature>
<organism evidence="3 4">
    <name type="scientific">Clupea harengus</name>
    <name type="common">Atlantic herring</name>
    <dbReference type="NCBI Taxonomy" id="7950"/>
    <lineage>
        <taxon>Eukaryota</taxon>
        <taxon>Metazoa</taxon>
        <taxon>Chordata</taxon>
        <taxon>Craniata</taxon>
        <taxon>Vertebrata</taxon>
        <taxon>Euteleostomi</taxon>
        <taxon>Actinopterygii</taxon>
        <taxon>Neopterygii</taxon>
        <taxon>Teleostei</taxon>
        <taxon>Clupei</taxon>
        <taxon>Clupeiformes</taxon>
        <taxon>Clupeoidei</taxon>
        <taxon>Clupeidae</taxon>
        <taxon>Clupea</taxon>
    </lineage>
</organism>
<feature type="transmembrane region" description="Helical" evidence="2">
    <location>
        <begin position="123"/>
        <end position="145"/>
    </location>
</feature>
<dbReference type="GO" id="GO:0003097">
    <property type="term" value="P:renal water transport"/>
    <property type="evidence" value="ECO:0007669"/>
    <property type="project" value="TreeGrafter"/>
</dbReference>
<dbReference type="PANTHER" id="PTHR19139">
    <property type="entry name" value="AQUAPORIN TRANSPORTER"/>
    <property type="match status" value="1"/>
</dbReference>
<evidence type="ECO:0000256" key="2">
    <source>
        <dbReference type="SAM" id="Phobius"/>
    </source>
</evidence>
<name>A0A8M1KLD5_CLUHA</name>
<dbReference type="Pfam" id="PF00230">
    <property type="entry name" value="MIP"/>
    <property type="match status" value="1"/>
</dbReference>
<reference evidence="4" key="1">
    <citation type="submission" date="2025-08" db="UniProtKB">
        <authorList>
            <consortium name="RefSeq"/>
        </authorList>
    </citation>
    <scope>IDENTIFICATION</scope>
</reference>
<gene>
    <name evidence="4" type="primary">LOC105890687</name>
</gene>
<evidence type="ECO:0000313" key="4">
    <source>
        <dbReference type="RefSeq" id="XP_042563390.1"/>
    </source>
</evidence>
<dbReference type="OrthoDB" id="3222at2759"/>
<dbReference type="Proteomes" id="UP000515152">
    <property type="component" value="Chromosome 1"/>
</dbReference>
<keyword evidence="2" id="KW-0812">Transmembrane</keyword>
<accession>A0A8M1KLD5</accession>
<dbReference type="InterPro" id="IPR022357">
    <property type="entry name" value="MIP_CS"/>
</dbReference>
<proteinExistence type="inferred from homology"/>
<dbReference type="PANTHER" id="PTHR19139:SF161">
    <property type="entry name" value="AQUAPORIN-1"/>
    <property type="match status" value="1"/>
</dbReference>
<comment type="similarity">
    <text evidence="1">Belongs to the MIP/aquaporin (TC 1.A.8) family.</text>
</comment>
<feature type="transmembrane region" description="Helical" evidence="2">
    <location>
        <begin position="165"/>
        <end position="185"/>
    </location>
</feature>
<dbReference type="GO" id="GO:0035379">
    <property type="term" value="F:carbon dioxide transmembrane transporter activity"/>
    <property type="evidence" value="ECO:0007669"/>
    <property type="project" value="TreeGrafter"/>
</dbReference>
<evidence type="ECO:0000256" key="1">
    <source>
        <dbReference type="ARBA" id="ARBA00006175"/>
    </source>
</evidence>
<dbReference type="GeneID" id="105890687"/>
<feature type="transmembrane region" description="Helical" evidence="2">
    <location>
        <begin position="197"/>
        <end position="216"/>
    </location>
</feature>
<feature type="transmembrane region" description="Helical" evidence="2">
    <location>
        <begin position="84"/>
        <end position="102"/>
    </location>
</feature>
<dbReference type="GO" id="GO:0015168">
    <property type="term" value="F:glycerol transmembrane transporter activity"/>
    <property type="evidence" value="ECO:0007669"/>
    <property type="project" value="TreeGrafter"/>
</dbReference>
<sequence length="299" mass="31859">MRIVPCLSMALRDMWTVSFLRDVFREFLGTALFLLIGLSSTTTLPAANTGDSISHSAELSTSSSPSNLNLLQEPPDCHLDPLRVALAFGAALVVVCVGMGEVQLNPAVTLALGLGLRLSPWRAVVFVGAQLLGALAACAILMGIVPSPLQGQLGLNEVSVAPGVLLFQAVAMETAVTFQLVLCVLAMSHPSATSKSLGPTVLGISVMLGHLTAIGYTGCGMNPARSFGPAVVMQNFHNHWVYWVGPCAGAVLAWLLRDVLLWPRWSSAGDWVTEFRELLLTVPHKQPDPEHTTELDQDT</sequence>
<evidence type="ECO:0000313" key="3">
    <source>
        <dbReference type="Proteomes" id="UP000515152"/>
    </source>
</evidence>
<dbReference type="GO" id="GO:0008519">
    <property type="term" value="F:ammonium channel activity"/>
    <property type="evidence" value="ECO:0007669"/>
    <property type="project" value="TreeGrafter"/>
</dbReference>